<evidence type="ECO:0000256" key="1">
    <source>
        <dbReference type="ARBA" id="ARBA00006847"/>
    </source>
</evidence>
<evidence type="ECO:0000256" key="4">
    <source>
        <dbReference type="ARBA" id="ARBA00022723"/>
    </source>
</evidence>
<dbReference type="InterPro" id="IPR050547">
    <property type="entry name" value="DEAD_box_RNA_helicases"/>
</dbReference>
<name>A0A0A0C0D3_9CELL</name>
<dbReference type="AlphaFoldDB" id="A0A0A0C0D3"/>
<dbReference type="GO" id="GO:0004518">
    <property type="term" value="F:nuclease activity"/>
    <property type="evidence" value="ECO:0007669"/>
    <property type="project" value="UniProtKB-KW"/>
</dbReference>
<dbReference type="RefSeq" id="WP_052105019.1">
    <property type="nucleotide sequence ID" value="NZ_AXCZ01000031.1"/>
</dbReference>
<comment type="caution">
    <text evidence="11">The sequence shown here is derived from an EMBL/GenBank/DDBJ whole genome shotgun (WGS) entry which is preliminary data.</text>
</comment>
<keyword evidence="3" id="KW-0540">Nuclease</keyword>
<evidence type="ECO:0000313" key="12">
    <source>
        <dbReference type="Proteomes" id="UP000054314"/>
    </source>
</evidence>
<feature type="domain" description="HD Cas3-type" evidence="10">
    <location>
        <begin position="36"/>
        <end position="237"/>
    </location>
</feature>
<gene>
    <name evidence="11" type="ORF">N869_07415</name>
</gene>
<accession>A0A0A0C0D3</accession>
<dbReference type="NCBIfam" id="TIGR01596">
    <property type="entry name" value="cas3_HD"/>
    <property type="match status" value="1"/>
</dbReference>
<comment type="similarity">
    <text evidence="1">In the N-terminal section; belongs to the CRISPR-associated nuclease Cas3-HD family.</text>
</comment>
<dbReference type="CDD" id="cd09641">
    <property type="entry name" value="Cas3''_I"/>
    <property type="match status" value="1"/>
</dbReference>
<dbReference type="Pfam" id="PF22590">
    <property type="entry name" value="Cas3-like_C_2"/>
    <property type="match status" value="1"/>
</dbReference>
<dbReference type="InterPro" id="IPR038257">
    <property type="entry name" value="CRISPR-assoc_Cas3_HD_sf"/>
</dbReference>
<dbReference type="PANTHER" id="PTHR47963">
    <property type="entry name" value="DEAD-BOX ATP-DEPENDENT RNA HELICASE 47, MITOCHONDRIAL"/>
    <property type="match status" value="1"/>
</dbReference>
<dbReference type="PROSITE" id="PS51643">
    <property type="entry name" value="HD_CAS3"/>
    <property type="match status" value="1"/>
</dbReference>
<evidence type="ECO:0000256" key="6">
    <source>
        <dbReference type="ARBA" id="ARBA00022801"/>
    </source>
</evidence>
<evidence type="ECO:0000259" key="10">
    <source>
        <dbReference type="PROSITE" id="PS51643"/>
    </source>
</evidence>
<dbReference type="Gene3D" id="3.40.50.300">
    <property type="entry name" value="P-loop containing nucleotide triphosphate hydrolases"/>
    <property type="match status" value="2"/>
</dbReference>
<keyword evidence="4" id="KW-0479">Metal-binding</keyword>
<dbReference type="InterPro" id="IPR027417">
    <property type="entry name" value="P-loop_NTPase"/>
</dbReference>
<evidence type="ECO:0000256" key="2">
    <source>
        <dbReference type="ARBA" id="ARBA00009046"/>
    </source>
</evidence>
<dbReference type="Pfam" id="PF18395">
    <property type="entry name" value="Cas3_C"/>
    <property type="match status" value="1"/>
</dbReference>
<dbReference type="SMART" id="SM00487">
    <property type="entry name" value="DEXDc"/>
    <property type="match status" value="1"/>
</dbReference>
<dbReference type="Proteomes" id="UP000054314">
    <property type="component" value="Unassembled WGS sequence"/>
</dbReference>
<protein>
    <submittedName>
        <fullName evidence="11">CRISPR-associated protein Cas3</fullName>
    </submittedName>
</protein>
<dbReference type="InterPro" id="IPR014001">
    <property type="entry name" value="Helicase_ATP-bd"/>
</dbReference>
<evidence type="ECO:0000256" key="5">
    <source>
        <dbReference type="ARBA" id="ARBA00022741"/>
    </source>
</evidence>
<reference evidence="11 12" key="1">
    <citation type="submission" date="2013-08" db="EMBL/GenBank/DDBJ databases">
        <title>Genome sequencing of Cellulomonas bogoriensis 69B4.</title>
        <authorList>
            <person name="Chen F."/>
            <person name="Li Y."/>
            <person name="Wang G."/>
        </authorList>
    </citation>
    <scope>NUCLEOTIDE SEQUENCE [LARGE SCALE GENOMIC DNA]</scope>
    <source>
        <strain evidence="11 12">69B4</strain>
    </source>
</reference>
<sequence>MTFGGEHTAGVPEAAPGAPPDALAVVWAKSWPQGQPPELWLPLWQHLDDTADAAGLLWDQWVPPAVRAVVGEALPDGEADGRRLVRWLAGVHDVGKATPAFVVQVDALANRVIRAGLAIGPMVRNDRAALRHEIAGAAIVDRWLAERVGLPRVARRQFTSVVAGHHGSFPLLSTVQDAPDRRHLIGDQAWEAVQAALLDRVAERTGAQERWPEWAAVKLPQPVQMLATGLVVMADWIASGEAFPLHPLASVPALPPASDHASLRAQMAWRDVDLGDRWRPHPVPTDPLDRFTDRFGWRPRPLQAAATELATTMEAPGLMVIEAPMGVGKTETGFMAAEALAARTGAAGCFVALPTQATSNAMFGRMLAWMSRLPDAAGAERQSVSLVHGKASLNQEYRSLRLGRTHAPVYDDPHAEGVPRLRATVHEWMSGRKKAALASFAVGTIDQVLFDALRARHIMLRQLSLAGKVVIIDEVHAADVYMSTFLDRALEWLAATGTSVVLLSATLPASRRRDLSLAYARGRAIAEGRTTSVDAEATAVLDGHIGYPAIVTSGYDRPLVHVVPDDGTTARVAVRRLDDDLPALIEMLTHQLADGGCAVVIRNTVRRAQETAAALAAVFGEDDVTVAHAQFLSVDRAANDAALLARFGPPDDAVARPSRHVVVGTQVVEQSLDVDFDLMVTDVAPVDLVLQRIGRLHRHRRGPGESQRPERVRTAACYITGVDWTGETPGLDRGAVAVYRRWPLLMALHVLQPHLDGADLELPTAISPLVQAAYGDLDTPLQWQEVVESARQDYADEQAERHERAKNFALPPVGPHGRDLYNLSHTGAGDLDEDSPAGQACVRDGGESLEVVVVQHGRDGVDRVPDWVDGGGEPLPLRHVELPWDHARLLAGCTLRLPRALTHPGVIEQVISDLERNWFEGWQRSPFLSGQLALVLDDDRRATLAGHDLHYDTRRGLVLGRTNGRQ</sequence>
<keyword evidence="7" id="KW-0347">Helicase</keyword>
<dbReference type="Gene3D" id="1.10.3210.30">
    <property type="match status" value="1"/>
</dbReference>
<dbReference type="Pfam" id="PF18019">
    <property type="entry name" value="Cas3_HD"/>
    <property type="match status" value="1"/>
</dbReference>
<dbReference type="GO" id="GO:0003723">
    <property type="term" value="F:RNA binding"/>
    <property type="evidence" value="ECO:0007669"/>
    <property type="project" value="TreeGrafter"/>
</dbReference>
<dbReference type="GO" id="GO:0003724">
    <property type="term" value="F:RNA helicase activity"/>
    <property type="evidence" value="ECO:0007669"/>
    <property type="project" value="TreeGrafter"/>
</dbReference>
<keyword evidence="12" id="KW-1185">Reference proteome</keyword>
<keyword evidence="8" id="KW-0067">ATP-binding</keyword>
<dbReference type="InterPro" id="IPR006474">
    <property type="entry name" value="Helicase_Cas3_CRISPR-ass_core"/>
</dbReference>
<dbReference type="CDD" id="cd17930">
    <property type="entry name" value="DEXHc_cas3"/>
    <property type="match status" value="1"/>
</dbReference>
<dbReference type="GO" id="GO:0016787">
    <property type="term" value="F:hydrolase activity"/>
    <property type="evidence" value="ECO:0007669"/>
    <property type="project" value="UniProtKB-KW"/>
</dbReference>
<dbReference type="SUPFAM" id="SSF52540">
    <property type="entry name" value="P-loop containing nucleoside triphosphate hydrolases"/>
    <property type="match status" value="1"/>
</dbReference>
<keyword evidence="5" id="KW-0547">Nucleotide-binding</keyword>
<dbReference type="GO" id="GO:0005524">
    <property type="term" value="F:ATP binding"/>
    <property type="evidence" value="ECO:0007669"/>
    <property type="project" value="UniProtKB-KW"/>
</dbReference>
<dbReference type="InterPro" id="IPR006483">
    <property type="entry name" value="CRISPR-assoc_Cas3_HD"/>
</dbReference>
<comment type="similarity">
    <text evidence="2">In the central section; belongs to the CRISPR-associated helicase Cas3 family.</text>
</comment>
<evidence type="ECO:0000313" key="11">
    <source>
        <dbReference type="EMBL" id="KGM13640.1"/>
    </source>
</evidence>
<dbReference type="NCBIfam" id="TIGR01587">
    <property type="entry name" value="cas3_core"/>
    <property type="match status" value="1"/>
</dbReference>
<evidence type="ECO:0000256" key="9">
    <source>
        <dbReference type="ARBA" id="ARBA00023118"/>
    </source>
</evidence>
<dbReference type="PANTHER" id="PTHR47963:SF9">
    <property type="entry name" value="CRISPR-ASSOCIATED ENDONUCLEASE_HELICASE CAS3"/>
    <property type="match status" value="1"/>
</dbReference>
<evidence type="ECO:0000256" key="8">
    <source>
        <dbReference type="ARBA" id="ARBA00022840"/>
    </source>
</evidence>
<dbReference type="GO" id="GO:0046872">
    <property type="term" value="F:metal ion binding"/>
    <property type="evidence" value="ECO:0007669"/>
    <property type="project" value="UniProtKB-KW"/>
</dbReference>
<dbReference type="GO" id="GO:0051607">
    <property type="term" value="P:defense response to virus"/>
    <property type="evidence" value="ECO:0007669"/>
    <property type="project" value="UniProtKB-KW"/>
</dbReference>
<dbReference type="EMBL" id="AXCZ01000031">
    <property type="protein sequence ID" value="KGM13640.1"/>
    <property type="molecule type" value="Genomic_DNA"/>
</dbReference>
<keyword evidence="9" id="KW-0051">Antiviral defense</keyword>
<evidence type="ECO:0000256" key="3">
    <source>
        <dbReference type="ARBA" id="ARBA00022722"/>
    </source>
</evidence>
<organism evidence="11 12">
    <name type="scientific">Cellulomonas bogoriensis 69B4 = DSM 16987</name>
    <dbReference type="NCBI Taxonomy" id="1386082"/>
    <lineage>
        <taxon>Bacteria</taxon>
        <taxon>Bacillati</taxon>
        <taxon>Actinomycetota</taxon>
        <taxon>Actinomycetes</taxon>
        <taxon>Micrococcales</taxon>
        <taxon>Cellulomonadaceae</taxon>
        <taxon>Cellulomonas</taxon>
    </lineage>
</organism>
<dbReference type="InterPro" id="IPR054712">
    <property type="entry name" value="Cas3-like_dom"/>
</dbReference>
<evidence type="ECO:0000256" key="7">
    <source>
        <dbReference type="ARBA" id="ARBA00022806"/>
    </source>
</evidence>
<proteinExistence type="inferred from homology"/>
<dbReference type="InterPro" id="IPR041372">
    <property type="entry name" value="Cas3_C"/>
</dbReference>
<keyword evidence="6" id="KW-0378">Hydrolase</keyword>